<name>A0A6C2UER1_9BACT</name>
<dbReference type="AlphaFoldDB" id="A0A6C2UER1"/>
<accession>A0A6C2UER1</accession>
<evidence type="ECO:0000256" key="1">
    <source>
        <dbReference type="ARBA" id="ARBA00008779"/>
    </source>
</evidence>
<dbReference type="PANTHER" id="PTHR42693">
    <property type="entry name" value="ARYLSULFATASE FAMILY MEMBER"/>
    <property type="match status" value="1"/>
</dbReference>
<dbReference type="GO" id="GO:0004065">
    <property type="term" value="F:arylsulfatase activity"/>
    <property type="evidence" value="ECO:0007669"/>
    <property type="project" value="TreeGrafter"/>
</dbReference>
<evidence type="ECO:0000256" key="2">
    <source>
        <dbReference type="SAM" id="SignalP"/>
    </source>
</evidence>
<feature type="signal peptide" evidence="2">
    <location>
        <begin position="1"/>
        <end position="24"/>
    </location>
</feature>
<reference evidence="4 5" key="1">
    <citation type="submission" date="2019-04" db="EMBL/GenBank/DDBJ databases">
        <authorList>
            <person name="Van Vliet M D."/>
        </authorList>
    </citation>
    <scope>NUCLEOTIDE SEQUENCE [LARGE SCALE GENOMIC DNA]</scope>
    <source>
        <strain evidence="4 5">F21</strain>
    </source>
</reference>
<feature type="domain" description="Sulfatase N-terminal" evidence="3">
    <location>
        <begin position="28"/>
        <end position="370"/>
    </location>
</feature>
<protein>
    <submittedName>
        <fullName evidence="4">Arylsulfatase</fullName>
    </submittedName>
</protein>
<dbReference type="Pfam" id="PF00884">
    <property type="entry name" value="Sulfatase"/>
    <property type="match status" value="1"/>
</dbReference>
<dbReference type="InterPro" id="IPR017850">
    <property type="entry name" value="Alkaline_phosphatase_core_sf"/>
</dbReference>
<keyword evidence="2" id="KW-0732">Signal</keyword>
<dbReference type="Proteomes" id="UP000346198">
    <property type="component" value="Unassembled WGS sequence"/>
</dbReference>
<dbReference type="PANTHER" id="PTHR42693:SF33">
    <property type="entry name" value="ARYLSULFATASE"/>
    <property type="match status" value="1"/>
</dbReference>
<organism evidence="4 5">
    <name type="scientific">Pontiella sulfatireligans</name>
    <dbReference type="NCBI Taxonomy" id="2750658"/>
    <lineage>
        <taxon>Bacteria</taxon>
        <taxon>Pseudomonadati</taxon>
        <taxon>Kiritimatiellota</taxon>
        <taxon>Kiritimatiellia</taxon>
        <taxon>Kiritimatiellales</taxon>
        <taxon>Pontiellaceae</taxon>
        <taxon>Pontiella</taxon>
    </lineage>
</organism>
<proteinExistence type="inferred from homology"/>
<dbReference type="InterPro" id="IPR000917">
    <property type="entry name" value="Sulfatase_N"/>
</dbReference>
<dbReference type="EMBL" id="CAAHFH010000001">
    <property type="protein sequence ID" value="VGO18645.1"/>
    <property type="molecule type" value="Genomic_DNA"/>
</dbReference>
<evidence type="ECO:0000313" key="5">
    <source>
        <dbReference type="Proteomes" id="UP000346198"/>
    </source>
</evidence>
<keyword evidence="5" id="KW-1185">Reference proteome</keyword>
<dbReference type="Gene3D" id="3.40.720.10">
    <property type="entry name" value="Alkaline Phosphatase, subunit A"/>
    <property type="match status" value="2"/>
</dbReference>
<comment type="similarity">
    <text evidence="1">Belongs to the sulfatase family.</text>
</comment>
<dbReference type="InterPro" id="IPR050738">
    <property type="entry name" value="Sulfatase"/>
</dbReference>
<feature type="chain" id="PRO_5028917795" evidence="2">
    <location>
        <begin position="25"/>
        <end position="535"/>
    </location>
</feature>
<evidence type="ECO:0000313" key="4">
    <source>
        <dbReference type="EMBL" id="VGO18645.1"/>
    </source>
</evidence>
<dbReference type="SUPFAM" id="SSF53649">
    <property type="entry name" value="Alkaline phosphatase-like"/>
    <property type="match status" value="1"/>
</dbReference>
<gene>
    <name evidence="4" type="primary">atsA_67</name>
    <name evidence="4" type="ORF">SCARR_00698</name>
</gene>
<dbReference type="RefSeq" id="WP_136060109.1">
    <property type="nucleotide sequence ID" value="NZ_CAAHFH010000001.1"/>
</dbReference>
<sequence length="535" mass="60169">MKPLNTILFSMLCIATVLPVGAVAADKPNVIFFIADDMYTEMFNCLPDGRGENLTPNLDRLAEEGTVLLNQYVVSPLCTPSRYNCLTGRFASRATNEKFVTQTKNEGGQTVIQWNTFITASDKSLPGYLRNAGYKTGMVGKNHVYEVGGLEHFDDYWDDPRKPENARKLESNYQKTRQAILDAGFDFAESIYFDNPSYIGLGQLAVQNMEWIAQGGIDFIDRYKDDPFFLYFATTVPHAPSDAERSWKADPLATAYGFMDKAPNVMPPRDTLEPRLKEAGVEGYGKELVLWMDDALGALLDRLEKHGLIDNTIIFFFNDHGQRAKGHLYQGGILNPSLVWRSKGFTCGSSSHAKIQNIDFSPTILDFAGVELPDGTFDGKSFKPVLDGEKEEVHDSLFFELGYARGIIKGDYKYMAIRYPEYAENMSMEERTRTLAAYNETRFRMKAEPANYDPAAPFSHFSTVPGGQTAENESYGRTEAYFDSDQLYNLKMDPKEMKNLAGRPENEALLKQMKAELKNYLVELPGSFGDLKTTD</sequence>
<evidence type="ECO:0000259" key="3">
    <source>
        <dbReference type="Pfam" id="PF00884"/>
    </source>
</evidence>